<evidence type="ECO:0000313" key="2">
    <source>
        <dbReference type="Proteomes" id="UP000186817"/>
    </source>
</evidence>
<evidence type="ECO:0000313" key="1">
    <source>
        <dbReference type="EMBL" id="OLP90160.1"/>
    </source>
</evidence>
<keyword evidence="2" id="KW-1185">Reference proteome</keyword>
<organism evidence="1 2">
    <name type="scientific">Symbiodinium microadriaticum</name>
    <name type="common">Dinoflagellate</name>
    <name type="synonym">Zooxanthella microadriatica</name>
    <dbReference type="NCBI Taxonomy" id="2951"/>
    <lineage>
        <taxon>Eukaryota</taxon>
        <taxon>Sar</taxon>
        <taxon>Alveolata</taxon>
        <taxon>Dinophyceae</taxon>
        <taxon>Suessiales</taxon>
        <taxon>Symbiodiniaceae</taxon>
        <taxon>Symbiodinium</taxon>
    </lineage>
</organism>
<name>A0A1Q9D4P6_SYMMI</name>
<accession>A0A1Q9D4P6</accession>
<protein>
    <submittedName>
        <fullName evidence="1">Uncharacterized protein</fullName>
    </submittedName>
</protein>
<proteinExistence type="predicted"/>
<comment type="caution">
    <text evidence="1">The sequence shown here is derived from an EMBL/GenBank/DDBJ whole genome shotgun (WGS) entry which is preliminary data.</text>
</comment>
<sequence length="120" mass="12439">MAGGLATARDGVAVWAAGLAGWATGLADDAADKMSRSGWAAGWAPVDDAPTDKMSHSAASLGFHECLETPGPTSRLLIFEAGDYGREECGAPDAPGARLALSCSQRDQSTSRRTEWVPFA</sequence>
<gene>
    <name evidence="1" type="ORF">AK812_SmicGene28310</name>
</gene>
<dbReference type="EMBL" id="LSRX01000726">
    <property type="protein sequence ID" value="OLP90160.1"/>
    <property type="molecule type" value="Genomic_DNA"/>
</dbReference>
<dbReference type="Proteomes" id="UP000186817">
    <property type="component" value="Unassembled WGS sequence"/>
</dbReference>
<reference evidence="1 2" key="1">
    <citation type="submission" date="2016-02" db="EMBL/GenBank/DDBJ databases">
        <title>Genome analysis of coral dinoflagellate symbionts highlights evolutionary adaptations to a symbiotic lifestyle.</title>
        <authorList>
            <person name="Aranda M."/>
            <person name="Li Y."/>
            <person name="Liew Y.J."/>
            <person name="Baumgarten S."/>
            <person name="Simakov O."/>
            <person name="Wilson M."/>
            <person name="Piel J."/>
            <person name="Ashoor H."/>
            <person name="Bougouffa S."/>
            <person name="Bajic V.B."/>
            <person name="Ryu T."/>
            <person name="Ravasi T."/>
            <person name="Bayer T."/>
            <person name="Micklem G."/>
            <person name="Kim H."/>
            <person name="Bhak J."/>
            <person name="Lajeunesse T.C."/>
            <person name="Voolstra C.R."/>
        </authorList>
    </citation>
    <scope>NUCLEOTIDE SEQUENCE [LARGE SCALE GENOMIC DNA]</scope>
    <source>
        <strain evidence="1 2">CCMP2467</strain>
    </source>
</reference>
<dbReference type="AlphaFoldDB" id="A0A1Q9D4P6"/>